<name>A0A1G7FJY0_9PROT</name>
<evidence type="ECO:0000256" key="2">
    <source>
        <dbReference type="ARBA" id="ARBA00022803"/>
    </source>
</evidence>
<dbReference type="InterPro" id="IPR051012">
    <property type="entry name" value="CellSynth/LPSAsmb/PSIAsmb"/>
</dbReference>
<dbReference type="RefSeq" id="WP_092787395.1">
    <property type="nucleotide sequence ID" value="NZ_FNAP01000011.1"/>
</dbReference>
<dbReference type="Pfam" id="PF14559">
    <property type="entry name" value="TPR_19"/>
    <property type="match status" value="1"/>
</dbReference>
<dbReference type="PANTHER" id="PTHR45586:SF1">
    <property type="entry name" value="LIPOPOLYSACCHARIDE ASSEMBLY PROTEIN B"/>
    <property type="match status" value="1"/>
</dbReference>
<dbReference type="EMBL" id="FNAP01000011">
    <property type="protein sequence ID" value="SDE76188.1"/>
    <property type="molecule type" value="Genomic_DNA"/>
</dbReference>
<keyword evidence="1" id="KW-0677">Repeat</keyword>
<feature type="region of interest" description="Disordered" evidence="3">
    <location>
        <begin position="222"/>
        <end position="248"/>
    </location>
</feature>
<sequence>MSDRSGPEAGDIDSENGHAVHPLTQAQRLFAAGDDVGVRALAGALGEDQAPDERGTFMRLLGLAALRQGDAKAARGWLEDARAVLGDADATLNVALGGACLADGAFGTAETHFRRVLAQRPDAVGANIGLACTLERQNDRTGALEAWRDAMAAMVGRMRADSDPWMLGLPAAFGRAPVLEMAGQLYRHGDATAADRLVERVLAIFPTDAAALDLRRQIPATGAEAAEARPEPGGDAGHGPPINTDPVAPQSLMTKAEEAEGAGQHDRARTLFRKAGALAVDAPSPLEDEVVSLALAAADALRRLGDPGPAADLLARLAERRPHDPEVVRLRALTLHAAGQTETAVTVIEQTMESHGTPPPVSLLLVHASLLRRLDRPDAAAASCRRAIAANPLVGAPFHHLAQILEQAGRGDEAVAACHAALLRGPDQSGCHSLIARILERRNQIDPAIEHYARMLEHQPDNTDVHLALGQALLRRGDWEDGWEEYEWRVLKTDRPADSFHQTPWDGGPLDAGQRLLIWREEQGAVEELMFLRMAAAAREAANAPLVLEVDRRLVSLVARAVADATVVAAANPPAEETHAPDIGAQVPFGSLARLLGPDPADVITDEPSIAADAAAVAEARARCLADTDAELLVGVCWSPLNARQRPDRVVPLEAWAPVFSLKGIRFVSVQAGPTAGALETLRADHGYDTWIDQVPDGPTDLDALATRIAAMDIVVTADALTAHLTGCLARPGLVLLPFAAEWRWGLSGTRVGWYPTLQLARQTVPDDWGGPIRRVAKALRHYQDKARAKRASGQDSPGKRETGA</sequence>
<dbReference type="SUPFAM" id="SSF53756">
    <property type="entry name" value="UDP-Glycosyltransferase/glycogen phosphorylase"/>
    <property type="match status" value="1"/>
</dbReference>
<evidence type="ECO:0000313" key="5">
    <source>
        <dbReference type="Proteomes" id="UP000199412"/>
    </source>
</evidence>
<dbReference type="AlphaFoldDB" id="A0A1G7FJY0"/>
<evidence type="ECO:0000256" key="3">
    <source>
        <dbReference type="SAM" id="MobiDB-lite"/>
    </source>
</evidence>
<keyword evidence="2" id="KW-0802">TPR repeat</keyword>
<proteinExistence type="predicted"/>
<evidence type="ECO:0000313" key="4">
    <source>
        <dbReference type="EMBL" id="SDE76188.1"/>
    </source>
</evidence>
<reference evidence="4 5" key="1">
    <citation type="submission" date="2016-10" db="EMBL/GenBank/DDBJ databases">
        <authorList>
            <person name="de Groot N.N."/>
        </authorList>
    </citation>
    <scope>NUCLEOTIDE SEQUENCE [LARGE SCALE GENOMIC DNA]</scope>
    <source>
        <strain evidence="4 5">ATCC 700224</strain>
    </source>
</reference>
<dbReference type="Pfam" id="PF13432">
    <property type="entry name" value="TPR_16"/>
    <property type="match status" value="1"/>
</dbReference>
<accession>A0A1G7FJY0</accession>
<dbReference type="InterPro" id="IPR011990">
    <property type="entry name" value="TPR-like_helical_dom_sf"/>
</dbReference>
<evidence type="ECO:0000256" key="1">
    <source>
        <dbReference type="ARBA" id="ARBA00022737"/>
    </source>
</evidence>
<protein>
    <submittedName>
        <fullName evidence="4">Tetratricopeptide (TPR) repeat</fullName>
    </submittedName>
</protein>
<gene>
    <name evidence="4" type="ORF">SAMN05421720_111104</name>
</gene>
<dbReference type="OrthoDB" id="6193797at2"/>
<dbReference type="InterPro" id="IPR019734">
    <property type="entry name" value="TPR_rpt"/>
</dbReference>
<keyword evidence="5" id="KW-1185">Reference proteome</keyword>
<dbReference type="Gene3D" id="1.25.40.10">
    <property type="entry name" value="Tetratricopeptide repeat domain"/>
    <property type="match status" value="2"/>
</dbReference>
<feature type="region of interest" description="Disordered" evidence="3">
    <location>
        <begin position="784"/>
        <end position="805"/>
    </location>
</feature>
<dbReference type="SUPFAM" id="SSF48452">
    <property type="entry name" value="TPR-like"/>
    <property type="match status" value="2"/>
</dbReference>
<organism evidence="4 5">
    <name type="scientific">Rhodospira trueperi</name>
    <dbReference type="NCBI Taxonomy" id="69960"/>
    <lineage>
        <taxon>Bacteria</taxon>
        <taxon>Pseudomonadati</taxon>
        <taxon>Pseudomonadota</taxon>
        <taxon>Alphaproteobacteria</taxon>
        <taxon>Rhodospirillales</taxon>
        <taxon>Rhodospirillaceae</taxon>
        <taxon>Rhodospira</taxon>
    </lineage>
</organism>
<dbReference type="SMART" id="SM00028">
    <property type="entry name" value="TPR"/>
    <property type="match status" value="5"/>
</dbReference>
<dbReference type="STRING" id="69960.SAMN05421720_111104"/>
<dbReference type="Proteomes" id="UP000199412">
    <property type="component" value="Unassembled WGS sequence"/>
</dbReference>
<dbReference type="PANTHER" id="PTHR45586">
    <property type="entry name" value="TPR REPEAT-CONTAINING PROTEIN PA4667"/>
    <property type="match status" value="1"/>
</dbReference>